<dbReference type="EMBL" id="CP073078">
    <property type="protein sequence ID" value="QUD88796.1"/>
    <property type="molecule type" value="Genomic_DNA"/>
</dbReference>
<accession>A0A975G2G9</accession>
<dbReference type="Pfam" id="PF25989">
    <property type="entry name" value="YknX_C"/>
    <property type="match status" value="1"/>
</dbReference>
<dbReference type="AlphaFoldDB" id="A0A975G2G9"/>
<dbReference type="InterPro" id="IPR058637">
    <property type="entry name" value="YknX-like_C"/>
</dbReference>
<keyword evidence="2" id="KW-0813">Transport</keyword>
<evidence type="ECO:0000256" key="2">
    <source>
        <dbReference type="ARBA" id="ARBA00022448"/>
    </source>
</evidence>
<dbReference type="GO" id="GO:0015679">
    <property type="term" value="P:plasma membrane copper ion transport"/>
    <property type="evidence" value="ECO:0007669"/>
    <property type="project" value="TreeGrafter"/>
</dbReference>
<dbReference type="InterPro" id="IPR051909">
    <property type="entry name" value="MFP_Cation_Efflux"/>
</dbReference>
<dbReference type="SUPFAM" id="SSF111369">
    <property type="entry name" value="HlyD-like secretion proteins"/>
    <property type="match status" value="1"/>
</dbReference>
<dbReference type="PANTHER" id="PTHR30097:SF4">
    <property type="entry name" value="SLR6042 PROTEIN"/>
    <property type="match status" value="1"/>
</dbReference>
<dbReference type="GO" id="GO:0030313">
    <property type="term" value="C:cell envelope"/>
    <property type="evidence" value="ECO:0007669"/>
    <property type="project" value="TreeGrafter"/>
</dbReference>
<evidence type="ECO:0000256" key="1">
    <source>
        <dbReference type="ARBA" id="ARBA00009477"/>
    </source>
</evidence>
<dbReference type="InterPro" id="IPR006143">
    <property type="entry name" value="RND_pump_MFP"/>
</dbReference>
<dbReference type="PROSITE" id="PS51257">
    <property type="entry name" value="PROKAR_LIPOPROTEIN"/>
    <property type="match status" value="1"/>
</dbReference>
<proteinExistence type="inferred from homology"/>
<dbReference type="Gene3D" id="2.40.50.100">
    <property type="match status" value="1"/>
</dbReference>
<dbReference type="PANTHER" id="PTHR30097">
    <property type="entry name" value="CATION EFFLUX SYSTEM PROTEIN CUSB"/>
    <property type="match status" value="1"/>
</dbReference>
<dbReference type="RefSeq" id="WP_211938846.1">
    <property type="nucleotide sequence ID" value="NZ_CP073078.1"/>
</dbReference>
<reference evidence="4" key="1">
    <citation type="submission" date="2021-04" db="EMBL/GenBank/DDBJ databases">
        <title>The complete genome sequence of Caulobacter sp. S6.</title>
        <authorList>
            <person name="Tang Y."/>
            <person name="Ouyang W."/>
            <person name="Liu Q."/>
            <person name="Huang B."/>
            <person name="Guo Z."/>
            <person name="Lei P."/>
        </authorList>
    </citation>
    <scope>NUCLEOTIDE SEQUENCE</scope>
    <source>
        <strain evidence="4">S6</strain>
    </source>
</reference>
<evidence type="ECO:0000313" key="4">
    <source>
        <dbReference type="EMBL" id="QUD88796.1"/>
    </source>
</evidence>
<dbReference type="NCBIfam" id="TIGR01730">
    <property type="entry name" value="RND_mfp"/>
    <property type="match status" value="1"/>
</dbReference>
<dbReference type="GO" id="GO:0060003">
    <property type="term" value="P:copper ion export"/>
    <property type="evidence" value="ECO:0007669"/>
    <property type="project" value="TreeGrafter"/>
</dbReference>
<dbReference type="FunFam" id="2.40.420.20:FF:000006">
    <property type="entry name" value="RND family efflux transporter MFP subunit"/>
    <property type="match status" value="1"/>
</dbReference>
<dbReference type="Gene3D" id="2.40.30.170">
    <property type="match status" value="1"/>
</dbReference>
<evidence type="ECO:0000313" key="5">
    <source>
        <dbReference type="Proteomes" id="UP000676409"/>
    </source>
</evidence>
<organism evidence="4 5">
    <name type="scientific">Phenylobacterium montanum</name>
    <dbReference type="NCBI Taxonomy" id="2823693"/>
    <lineage>
        <taxon>Bacteria</taxon>
        <taxon>Pseudomonadati</taxon>
        <taxon>Pseudomonadota</taxon>
        <taxon>Alphaproteobacteria</taxon>
        <taxon>Caulobacterales</taxon>
        <taxon>Caulobacteraceae</taxon>
        <taxon>Phenylobacterium</taxon>
    </lineage>
</organism>
<dbReference type="Gene3D" id="2.40.420.20">
    <property type="match status" value="1"/>
</dbReference>
<comment type="similarity">
    <text evidence="1">Belongs to the membrane fusion protein (MFP) (TC 8.A.1) family.</text>
</comment>
<dbReference type="GO" id="GO:0016020">
    <property type="term" value="C:membrane"/>
    <property type="evidence" value="ECO:0007669"/>
    <property type="project" value="InterPro"/>
</dbReference>
<name>A0A975G2G9_9CAUL</name>
<keyword evidence="5" id="KW-1185">Reference proteome</keyword>
<dbReference type="GO" id="GO:0022857">
    <property type="term" value="F:transmembrane transporter activity"/>
    <property type="evidence" value="ECO:0007669"/>
    <property type="project" value="InterPro"/>
</dbReference>
<feature type="domain" description="YknX-like C-terminal permuted SH3-like" evidence="3">
    <location>
        <begin position="268"/>
        <end position="335"/>
    </location>
</feature>
<sequence>MRRTPLLALLALAACSKGEADKEPTPTALVTTAVVAKASVADTVTAYGAAEFSPNGEHSLTAPVEAVVDKVLAPPGTRVTAGQAVVELKASPTSQLDLNKARADADAAAKAYARAQRLRAEGLDSDADVETAKATAEAAVQNAKSLAARGGAGLVLRAPAAGVVEQLALSVGDQAAQGATVAKIGTLSSLRVRLGVEPSAAANLRAGAETQLTPLAGGEERTAKVVSVDPRLDAQTKLASALVEAPAGAFAPGQPLKGVIALRQQAGVVVIPRAAVLYDQEQPYVFVEQKSAAHRRDIKLGAESGDGVAVLNGLSAGERIVVEGASALDDGMAVREGKAAKPAADDDK</sequence>
<evidence type="ECO:0000259" key="3">
    <source>
        <dbReference type="Pfam" id="PF25989"/>
    </source>
</evidence>
<gene>
    <name evidence="4" type="ORF">KCG34_02595</name>
</gene>
<dbReference type="Gene3D" id="1.10.287.470">
    <property type="entry name" value="Helix hairpin bin"/>
    <property type="match status" value="1"/>
</dbReference>
<protein>
    <submittedName>
        <fullName evidence="4">Efflux RND transporter periplasmic adaptor subunit</fullName>
    </submittedName>
</protein>
<dbReference type="KEGG" id="caul:KCG34_02595"/>
<dbReference type="Proteomes" id="UP000676409">
    <property type="component" value="Chromosome"/>
</dbReference>